<evidence type="ECO:0000256" key="1">
    <source>
        <dbReference type="ARBA" id="ARBA00023002"/>
    </source>
</evidence>
<dbReference type="PIRSF" id="PIRSF037495">
    <property type="entry name" value="Opine_OX_OoxA/HcnB"/>
    <property type="match status" value="1"/>
</dbReference>
<dbReference type="InterPro" id="IPR036188">
    <property type="entry name" value="FAD/NAD-bd_sf"/>
</dbReference>
<keyword evidence="1" id="KW-0560">Oxidoreductase</keyword>
<reference evidence="4 5" key="1">
    <citation type="submission" date="2018-04" db="EMBL/GenBank/DDBJ databases">
        <title>Genomic Encyclopedia of Archaeal and Bacterial Type Strains, Phase II (KMG-II): from individual species to whole genera.</title>
        <authorList>
            <person name="Goeker M."/>
        </authorList>
    </citation>
    <scope>NUCLEOTIDE SEQUENCE [LARGE SCALE GENOMIC DNA]</scope>
    <source>
        <strain evidence="4 5">DSM 23382</strain>
    </source>
</reference>
<keyword evidence="5" id="KW-1185">Reference proteome</keyword>
<dbReference type="PANTHER" id="PTHR42949:SF3">
    <property type="entry name" value="ANAEROBIC GLYCEROL-3-PHOSPHATE DEHYDROGENASE SUBUNIT B"/>
    <property type="match status" value="1"/>
</dbReference>
<dbReference type="Proteomes" id="UP000244081">
    <property type="component" value="Unassembled WGS sequence"/>
</dbReference>
<evidence type="ECO:0000313" key="5">
    <source>
        <dbReference type="Proteomes" id="UP000244081"/>
    </source>
</evidence>
<dbReference type="AlphaFoldDB" id="A0A2T5VFQ4"/>
<dbReference type="InterPro" id="IPR041117">
    <property type="entry name" value="SoxA_A3"/>
</dbReference>
<dbReference type="EMBL" id="QAYG01000001">
    <property type="protein sequence ID" value="PTW62580.1"/>
    <property type="molecule type" value="Genomic_DNA"/>
</dbReference>
<organism evidence="4 5">
    <name type="scientific">Breoghania corrubedonensis</name>
    <dbReference type="NCBI Taxonomy" id="665038"/>
    <lineage>
        <taxon>Bacteria</taxon>
        <taxon>Pseudomonadati</taxon>
        <taxon>Pseudomonadota</taxon>
        <taxon>Alphaproteobacteria</taxon>
        <taxon>Hyphomicrobiales</taxon>
        <taxon>Stappiaceae</taxon>
        <taxon>Breoghania</taxon>
    </lineage>
</organism>
<evidence type="ECO:0000313" key="4">
    <source>
        <dbReference type="EMBL" id="PTW62580.1"/>
    </source>
</evidence>
<dbReference type="PRINTS" id="PR00368">
    <property type="entry name" value="FADPNR"/>
</dbReference>
<protein>
    <submittedName>
        <fullName evidence="4">Pyruvate/2-oxoglutarate dehydrogenase complex dihydrolipoamide dehydrogenase (E3) component</fullName>
    </submittedName>
</protein>
<dbReference type="OrthoDB" id="9801699at2"/>
<dbReference type="Gene3D" id="3.50.50.60">
    <property type="entry name" value="FAD/NAD(P)-binding domain"/>
    <property type="match status" value="2"/>
</dbReference>
<dbReference type="InterPro" id="IPR017224">
    <property type="entry name" value="Opine_Oxase_asu/HCN_bsu"/>
</dbReference>
<dbReference type="Gene3D" id="1.10.10.1100">
    <property type="entry name" value="BFD-like [2Fe-2S]-binding domain"/>
    <property type="match status" value="1"/>
</dbReference>
<comment type="caution">
    <text evidence="4">The sequence shown here is derived from an EMBL/GenBank/DDBJ whole genome shotgun (WGS) entry which is preliminary data.</text>
</comment>
<dbReference type="RefSeq" id="WP_107988131.1">
    <property type="nucleotide sequence ID" value="NZ_QAYG01000001.1"/>
</dbReference>
<dbReference type="CDD" id="cd19946">
    <property type="entry name" value="GlpA-like_Fer2_BFD-like"/>
    <property type="match status" value="1"/>
</dbReference>
<dbReference type="InterPro" id="IPR023753">
    <property type="entry name" value="FAD/NAD-binding_dom"/>
</dbReference>
<feature type="domain" description="FAD/NAD(P)-binding" evidence="2">
    <location>
        <begin position="6"/>
        <end position="320"/>
    </location>
</feature>
<dbReference type="Pfam" id="PF07992">
    <property type="entry name" value="Pyr_redox_2"/>
    <property type="match status" value="1"/>
</dbReference>
<dbReference type="PANTHER" id="PTHR42949">
    <property type="entry name" value="ANAEROBIC GLYCEROL-3-PHOSPHATE DEHYDROGENASE SUBUNIT B"/>
    <property type="match status" value="1"/>
</dbReference>
<feature type="domain" description="SoxA A3" evidence="3">
    <location>
        <begin position="383"/>
        <end position="461"/>
    </location>
</feature>
<sequence length="476" mass="49506">MAATCDVIVVGAGPAGAEAAMECARHGLDVVLIDEAPDAGGQVYRATPKGFRTQGPREPEAEIGDDLRKRLADSSVRCRFDTLLWSIAPGYRADLLGPDGPSSEEAPIVVIANGARERVVPFPGWTLPGVIGLAGATVMLKSQKVLPGRQTLVAGAGPLLLAVATTLRKAGGEVAGVIDLASRREWLATVPATISRPDLLARGIGWTSRLTLAGVPMRYRQAIRRIEQAEAGKLRAFVGPVYATGAPVAGTVREFVVDAVAVGNGLAPASEVTRLLRAEHVYDTVQKAWVPQLDEDFRTSLPGLFVVGDGAGISGAAAAAIDGRRVGLSIAFDADRLSADNYRAQKRTLSTGAKKARRFGQAMARLMAPRSGQIAAIAADAVVCRCEDVTRAELDAAVADGATSPNQVKAWTRCGMGPCQGRTCGDIASALAAAALGQEAPPAPMTGRSPLRPLPLGVLAGDIDYDDLELPPPAPL</sequence>
<keyword evidence="4" id="KW-0670">Pyruvate</keyword>
<evidence type="ECO:0000259" key="3">
    <source>
        <dbReference type="Pfam" id="PF17806"/>
    </source>
</evidence>
<dbReference type="InterPro" id="IPR041854">
    <property type="entry name" value="BFD-like_2Fe2S-bd_dom_sf"/>
</dbReference>
<dbReference type="PRINTS" id="PR00411">
    <property type="entry name" value="PNDRDTASEI"/>
</dbReference>
<dbReference type="InterPro" id="IPR051691">
    <property type="entry name" value="Metab_Enz_Cyan_OpOx_G3PDH"/>
</dbReference>
<proteinExistence type="predicted"/>
<gene>
    <name evidence="4" type="ORF">C8N35_101626</name>
</gene>
<name>A0A2T5VFQ4_9HYPH</name>
<dbReference type="SUPFAM" id="SSF51905">
    <property type="entry name" value="FAD/NAD(P)-binding domain"/>
    <property type="match status" value="1"/>
</dbReference>
<accession>A0A2T5VFQ4</accession>
<dbReference type="Pfam" id="PF17806">
    <property type="entry name" value="SO_alpha_A3"/>
    <property type="match status" value="1"/>
</dbReference>
<dbReference type="GO" id="GO:0016491">
    <property type="term" value="F:oxidoreductase activity"/>
    <property type="evidence" value="ECO:0007669"/>
    <property type="project" value="UniProtKB-KW"/>
</dbReference>
<evidence type="ECO:0000259" key="2">
    <source>
        <dbReference type="Pfam" id="PF07992"/>
    </source>
</evidence>